<evidence type="ECO:0000256" key="1">
    <source>
        <dbReference type="SAM" id="MobiDB-lite"/>
    </source>
</evidence>
<dbReference type="EMBL" id="JAAIUW010000012">
    <property type="protein sequence ID" value="KAF7806652.1"/>
    <property type="molecule type" value="Genomic_DNA"/>
</dbReference>
<dbReference type="GO" id="GO:0005840">
    <property type="term" value="C:ribosome"/>
    <property type="evidence" value="ECO:0007669"/>
    <property type="project" value="UniProtKB-KW"/>
</dbReference>
<name>A0A834SMS7_9FABA</name>
<proteinExistence type="predicted"/>
<accession>A0A834SMS7</accession>
<protein>
    <submittedName>
        <fullName evidence="2">60S acidic ribosomal protein P3-2</fullName>
    </submittedName>
</protein>
<reference evidence="2" key="1">
    <citation type="submission" date="2020-09" db="EMBL/GenBank/DDBJ databases">
        <title>Genome-Enabled Discovery of Anthraquinone Biosynthesis in Senna tora.</title>
        <authorList>
            <person name="Kang S.-H."/>
            <person name="Pandey R.P."/>
            <person name="Lee C.-M."/>
            <person name="Sim J.-S."/>
            <person name="Jeong J.-T."/>
            <person name="Choi B.-S."/>
            <person name="Jung M."/>
            <person name="Ginzburg D."/>
            <person name="Zhao K."/>
            <person name="Won S.Y."/>
            <person name="Oh T.-J."/>
            <person name="Yu Y."/>
            <person name="Kim N.-H."/>
            <person name="Lee O.R."/>
            <person name="Lee T.-H."/>
            <person name="Bashyal P."/>
            <person name="Kim T.-S."/>
            <person name="Lee W.-H."/>
            <person name="Kawkins C."/>
            <person name="Kim C.-K."/>
            <person name="Kim J.S."/>
            <person name="Ahn B.O."/>
            <person name="Rhee S.Y."/>
            <person name="Sohng J.K."/>
        </authorList>
    </citation>
    <scope>NUCLEOTIDE SEQUENCE</scope>
    <source>
        <tissue evidence="2">Leaf</tissue>
    </source>
</reference>
<dbReference type="Proteomes" id="UP000634136">
    <property type="component" value="Unassembled WGS sequence"/>
</dbReference>
<keyword evidence="3" id="KW-1185">Reference proteome</keyword>
<feature type="region of interest" description="Disordered" evidence="1">
    <location>
        <begin position="1"/>
        <end position="22"/>
    </location>
</feature>
<dbReference type="AlphaFoldDB" id="A0A834SMS7"/>
<evidence type="ECO:0000313" key="2">
    <source>
        <dbReference type="EMBL" id="KAF7806652.1"/>
    </source>
</evidence>
<evidence type="ECO:0000313" key="3">
    <source>
        <dbReference type="Proteomes" id="UP000634136"/>
    </source>
</evidence>
<gene>
    <name evidence="2" type="ORF">G2W53_038813</name>
</gene>
<keyword evidence="2" id="KW-0687">Ribonucleoprotein</keyword>
<sequence length="191" mass="21236">MKNSRFGGNVRERGLNGTGGIDGEGGLNKLPLDLEGRGSGGLDVTFVLLGGPFAAGVVKDECENSHGFSKYHLTRPFVKEYFTRINNNHIYKLQLGMTQSQRNPVNKFTHIKTTTPYIVNTTKKQACSYWSPCNSRHVAYQKKVIKESEVLPGACQSEKKEQSTLYCQIHPENLQSAKEKEMGGKDTSYDS</sequence>
<organism evidence="2 3">
    <name type="scientific">Senna tora</name>
    <dbReference type="NCBI Taxonomy" id="362788"/>
    <lineage>
        <taxon>Eukaryota</taxon>
        <taxon>Viridiplantae</taxon>
        <taxon>Streptophyta</taxon>
        <taxon>Embryophyta</taxon>
        <taxon>Tracheophyta</taxon>
        <taxon>Spermatophyta</taxon>
        <taxon>Magnoliopsida</taxon>
        <taxon>eudicotyledons</taxon>
        <taxon>Gunneridae</taxon>
        <taxon>Pentapetalae</taxon>
        <taxon>rosids</taxon>
        <taxon>fabids</taxon>
        <taxon>Fabales</taxon>
        <taxon>Fabaceae</taxon>
        <taxon>Caesalpinioideae</taxon>
        <taxon>Cassia clade</taxon>
        <taxon>Senna</taxon>
    </lineage>
</organism>
<keyword evidence="2" id="KW-0689">Ribosomal protein</keyword>
<comment type="caution">
    <text evidence="2">The sequence shown here is derived from an EMBL/GenBank/DDBJ whole genome shotgun (WGS) entry which is preliminary data.</text>
</comment>